<dbReference type="EMBL" id="CAXAMN010027694">
    <property type="protein sequence ID" value="CAK9112238.1"/>
    <property type="molecule type" value="Genomic_DNA"/>
</dbReference>
<comment type="caution">
    <text evidence="1">The sequence shown here is derived from an EMBL/GenBank/DDBJ whole genome shotgun (WGS) entry which is preliminary data.</text>
</comment>
<evidence type="ECO:0000313" key="2">
    <source>
        <dbReference type="Proteomes" id="UP001642484"/>
    </source>
</evidence>
<gene>
    <name evidence="1" type="ORF">CCMP2556_LOCUS52050</name>
</gene>
<organism evidence="1 2">
    <name type="scientific">Durusdinium trenchii</name>
    <dbReference type="NCBI Taxonomy" id="1381693"/>
    <lineage>
        <taxon>Eukaryota</taxon>
        <taxon>Sar</taxon>
        <taxon>Alveolata</taxon>
        <taxon>Dinophyceae</taxon>
        <taxon>Suessiales</taxon>
        <taxon>Symbiodiniaceae</taxon>
        <taxon>Durusdinium</taxon>
    </lineage>
</organism>
<dbReference type="Proteomes" id="UP001642484">
    <property type="component" value="Unassembled WGS sequence"/>
</dbReference>
<proteinExistence type="predicted"/>
<reference evidence="1 2" key="1">
    <citation type="submission" date="2024-02" db="EMBL/GenBank/DDBJ databases">
        <authorList>
            <person name="Chen Y."/>
            <person name="Shah S."/>
            <person name="Dougan E. K."/>
            <person name="Thang M."/>
            <person name="Chan C."/>
        </authorList>
    </citation>
    <scope>NUCLEOTIDE SEQUENCE [LARGE SCALE GENOMIC DNA]</scope>
</reference>
<name>A0ABP0SIM2_9DINO</name>
<accession>A0ABP0SIM2</accession>
<sequence>MAIFEFLHRSERQTLAPGRIEDVAASSRFWASKCGMAFRRPVKKTTLWKSPNNFGLAFNAQIISKLKWGVTTSASRLRVTCNAEQKCVSLSRRDHSANRANPHHELQLFLISDTPRV</sequence>
<evidence type="ECO:0000313" key="1">
    <source>
        <dbReference type="EMBL" id="CAK9112238.1"/>
    </source>
</evidence>
<keyword evidence="2" id="KW-1185">Reference proteome</keyword>
<protein>
    <submittedName>
        <fullName evidence="1">Uncharacterized protein</fullName>
    </submittedName>
</protein>